<reference evidence="3" key="1">
    <citation type="journal article" date="2013" name="Science">
        <title>The Amborella genome and the evolution of flowering plants.</title>
        <authorList>
            <consortium name="Amborella Genome Project"/>
        </authorList>
    </citation>
    <scope>NUCLEOTIDE SEQUENCE [LARGE SCALE GENOMIC DNA]</scope>
</reference>
<name>W1NY90_AMBTC</name>
<evidence type="ECO:0000313" key="2">
    <source>
        <dbReference type="EMBL" id="ERN00334.1"/>
    </source>
</evidence>
<dbReference type="HOGENOM" id="CLU_1344887_0_0_1"/>
<feature type="compositionally biased region" description="Basic residues" evidence="1">
    <location>
        <begin position="186"/>
        <end position="196"/>
    </location>
</feature>
<evidence type="ECO:0000313" key="3">
    <source>
        <dbReference type="Proteomes" id="UP000017836"/>
    </source>
</evidence>
<proteinExistence type="predicted"/>
<accession>W1NY90</accession>
<organism evidence="2 3">
    <name type="scientific">Amborella trichopoda</name>
    <dbReference type="NCBI Taxonomy" id="13333"/>
    <lineage>
        <taxon>Eukaryota</taxon>
        <taxon>Viridiplantae</taxon>
        <taxon>Streptophyta</taxon>
        <taxon>Embryophyta</taxon>
        <taxon>Tracheophyta</taxon>
        <taxon>Spermatophyta</taxon>
        <taxon>Magnoliopsida</taxon>
        <taxon>Amborellales</taxon>
        <taxon>Amborellaceae</taxon>
        <taxon>Amborella</taxon>
    </lineage>
</organism>
<evidence type="ECO:0000256" key="1">
    <source>
        <dbReference type="SAM" id="MobiDB-lite"/>
    </source>
</evidence>
<dbReference type="EMBL" id="KI394907">
    <property type="protein sequence ID" value="ERN00334.1"/>
    <property type="molecule type" value="Genomic_DNA"/>
</dbReference>
<dbReference type="AlphaFoldDB" id="W1NY90"/>
<evidence type="ECO:0008006" key="4">
    <source>
        <dbReference type="Google" id="ProtNLM"/>
    </source>
</evidence>
<dbReference type="Gramene" id="ERN00334">
    <property type="protein sequence ID" value="ERN00334"/>
    <property type="gene ID" value="AMTR_s00104p00044010"/>
</dbReference>
<dbReference type="Proteomes" id="UP000017836">
    <property type="component" value="Unassembled WGS sequence"/>
</dbReference>
<keyword evidence="3" id="KW-1185">Reference proteome</keyword>
<sequence length="204" mass="23944">MKERVLRQFGFKQGIPLNPERWVRGERHGTLVDSWALKLPRKSKCRRNDTITRPGITAGTMDRVPSAEYMQWYSRVFRPMIWDPTCIKNHVIAARRELSIQEVHAVEEVDEEKNADEEAEKEVLLLGLDEAVEVAPFLEQRFNLQQRLGQGITIRQQNEGPNQVDQKVQIGFTDSDEMGLKDERDKKRRLQRRKKEHNRENNEA</sequence>
<feature type="compositionally biased region" description="Polar residues" evidence="1">
    <location>
        <begin position="157"/>
        <end position="166"/>
    </location>
</feature>
<feature type="region of interest" description="Disordered" evidence="1">
    <location>
        <begin position="157"/>
        <end position="204"/>
    </location>
</feature>
<protein>
    <recommendedName>
        <fullName evidence="4">Aminotransferase-like plant mobile domain-containing protein</fullName>
    </recommendedName>
</protein>
<gene>
    <name evidence="2" type="ORF">AMTR_s00104p00044010</name>
</gene>